<proteinExistence type="predicted"/>
<dbReference type="Pfam" id="PF00227">
    <property type="entry name" value="Proteasome"/>
    <property type="match status" value="1"/>
</dbReference>
<reference evidence="2" key="1">
    <citation type="journal article" date="2014" name="Front. Microbiol.">
        <title>High frequency of phylogenetically diverse reductive dehalogenase-homologous genes in deep subseafloor sedimentary metagenomes.</title>
        <authorList>
            <person name="Kawai M."/>
            <person name="Futagami T."/>
            <person name="Toyoda A."/>
            <person name="Takaki Y."/>
            <person name="Nishi S."/>
            <person name="Hori S."/>
            <person name="Arai W."/>
            <person name="Tsubouchi T."/>
            <person name="Morono Y."/>
            <person name="Uchiyama I."/>
            <person name="Ito T."/>
            <person name="Fujiyama A."/>
            <person name="Inagaki F."/>
            <person name="Takami H."/>
        </authorList>
    </citation>
    <scope>NUCLEOTIDE SEQUENCE</scope>
    <source>
        <strain evidence="2">Expedition CK06-06</strain>
    </source>
</reference>
<dbReference type="InterPro" id="IPR050115">
    <property type="entry name" value="Proteasome_alpha"/>
</dbReference>
<dbReference type="EMBL" id="BARU01006609">
    <property type="protein sequence ID" value="GAH34363.1"/>
    <property type="molecule type" value="Genomic_DNA"/>
</dbReference>
<dbReference type="GO" id="GO:0005839">
    <property type="term" value="C:proteasome core complex"/>
    <property type="evidence" value="ECO:0007669"/>
    <property type="project" value="InterPro"/>
</dbReference>
<dbReference type="InterPro" id="IPR029055">
    <property type="entry name" value="Ntn_hydrolases_N"/>
</dbReference>
<dbReference type="Gene3D" id="3.60.20.10">
    <property type="entry name" value="Glutamine Phosphoribosylpyrophosphate, subunit 1, domain 1"/>
    <property type="match status" value="1"/>
</dbReference>
<protein>
    <recommendedName>
        <fullName evidence="3">Proteasome endopeptidase complex</fullName>
    </recommendedName>
</protein>
<dbReference type="PROSITE" id="PS51475">
    <property type="entry name" value="PROTEASOME_ALPHA_2"/>
    <property type="match status" value="1"/>
</dbReference>
<dbReference type="InterPro" id="IPR023332">
    <property type="entry name" value="Proteasome_alpha-type"/>
</dbReference>
<evidence type="ECO:0000256" key="1">
    <source>
        <dbReference type="ARBA" id="ARBA00022942"/>
    </source>
</evidence>
<feature type="non-terminal residue" evidence="2">
    <location>
        <position position="1"/>
    </location>
</feature>
<organism evidence="2">
    <name type="scientific">marine sediment metagenome</name>
    <dbReference type="NCBI Taxonomy" id="412755"/>
    <lineage>
        <taxon>unclassified sequences</taxon>
        <taxon>metagenomes</taxon>
        <taxon>ecological metagenomes</taxon>
    </lineage>
</organism>
<gene>
    <name evidence="2" type="ORF">S03H2_13012</name>
</gene>
<dbReference type="PANTHER" id="PTHR11599">
    <property type="entry name" value="PROTEASOME SUBUNIT ALPHA/BETA"/>
    <property type="match status" value="1"/>
</dbReference>
<evidence type="ECO:0008006" key="3">
    <source>
        <dbReference type="Google" id="ProtNLM"/>
    </source>
</evidence>
<dbReference type="SUPFAM" id="SSF56235">
    <property type="entry name" value="N-terminal nucleophile aminohydrolases (Ntn hydrolases)"/>
    <property type="match status" value="1"/>
</dbReference>
<dbReference type="AlphaFoldDB" id="X1GMX2"/>
<name>X1GMX2_9ZZZZ</name>
<accession>X1GMX2</accession>
<dbReference type="InterPro" id="IPR001353">
    <property type="entry name" value="Proteasome_sua/b"/>
</dbReference>
<evidence type="ECO:0000313" key="2">
    <source>
        <dbReference type="EMBL" id="GAH34363.1"/>
    </source>
</evidence>
<keyword evidence="1" id="KW-0647">Proteasome</keyword>
<sequence>ICDFKQAYTQIGGLRPFGTALLIGGVYNGNNYLLETDPSGALLEYKATAIGSGRTIVTEMFEEKYDENIMLEDAILLGLEALYRVTEGKIGTTTVDAGIAELEKKEFRILSAEELEPYIKKVKERHEKAEGASEEGKEEKEK</sequence>
<comment type="caution">
    <text evidence="2">The sequence shown here is derived from an EMBL/GenBank/DDBJ whole genome shotgun (WGS) entry which is preliminary data.</text>
</comment>
<dbReference type="GO" id="GO:0051603">
    <property type="term" value="P:proteolysis involved in protein catabolic process"/>
    <property type="evidence" value="ECO:0007669"/>
    <property type="project" value="InterPro"/>
</dbReference>